<dbReference type="PROSITE" id="PS00166">
    <property type="entry name" value="ENOYL_COA_HYDRATASE"/>
    <property type="match status" value="1"/>
</dbReference>
<dbReference type="InterPro" id="IPR029045">
    <property type="entry name" value="ClpP/crotonase-like_dom_sf"/>
</dbReference>
<dbReference type="GO" id="GO:0006635">
    <property type="term" value="P:fatty acid beta-oxidation"/>
    <property type="evidence" value="ECO:0007669"/>
    <property type="project" value="TreeGrafter"/>
</dbReference>
<comment type="caution">
    <text evidence="3">The sequence shown here is derived from an EMBL/GenBank/DDBJ whole genome shotgun (WGS) entry which is preliminary data.</text>
</comment>
<keyword evidence="3" id="KW-0456">Lyase</keyword>
<dbReference type="RefSeq" id="WP_307356713.1">
    <property type="nucleotide sequence ID" value="NZ_JAUSTB010000001.1"/>
</dbReference>
<name>A0AAJ1WFK7_9MICC</name>
<reference evidence="3 4" key="1">
    <citation type="submission" date="2023-07" db="EMBL/GenBank/DDBJ databases">
        <title>Sorghum-associated microbial communities from plants grown in Nebraska, USA.</title>
        <authorList>
            <person name="Schachtman D."/>
        </authorList>
    </citation>
    <scope>NUCLEOTIDE SEQUENCE [LARGE SCALE GENOMIC DNA]</scope>
    <source>
        <strain evidence="3 4">DS1001</strain>
    </source>
</reference>
<organism evidence="3 4">
    <name type="scientific">Pseudarthrobacter niigatensis</name>
    <dbReference type="NCBI Taxonomy" id="369935"/>
    <lineage>
        <taxon>Bacteria</taxon>
        <taxon>Bacillati</taxon>
        <taxon>Actinomycetota</taxon>
        <taxon>Actinomycetes</taxon>
        <taxon>Micrococcales</taxon>
        <taxon>Micrococcaceae</taxon>
        <taxon>Pseudarthrobacter</taxon>
    </lineage>
</organism>
<dbReference type="SUPFAM" id="SSF52096">
    <property type="entry name" value="ClpP/crotonase"/>
    <property type="match status" value="1"/>
</dbReference>
<comment type="similarity">
    <text evidence="1 2">Belongs to the enoyl-CoA hydratase/isomerase family.</text>
</comment>
<dbReference type="PANTHER" id="PTHR11941">
    <property type="entry name" value="ENOYL-COA HYDRATASE-RELATED"/>
    <property type="match status" value="1"/>
</dbReference>
<accession>A0AAJ1WFK7</accession>
<dbReference type="GO" id="GO:0004300">
    <property type="term" value="F:enoyl-CoA hydratase activity"/>
    <property type="evidence" value="ECO:0007669"/>
    <property type="project" value="UniProtKB-EC"/>
</dbReference>
<dbReference type="EC" id="4.2.1.17" evidence="3"/>
<gene>
    <name evidence="3" type="ORF">J2T23_000427</name>
</gene>
<dbReference type="Proteomes" id="UP001239267">
    <property type="component" value="Unassembled WGS sequence"/>
</dbReference>
<dbReference type="InterPro" id="IPR018376">
    <property type="entry name" value="Enoyl-CoA_hyd/isom_CS"/>
</dbReference>
<evidence type="ECO:0000256" key="1">
    <source>
        <dbReference type="ARBA" id="ARBA00005254"/>
    </source>
</evidence>
<evidence type="ECO:0000256" key="2">
    <source>
        <dbReference type="RuleBase" id="RU003707"/>
    </source>
</evidence>
<protein>
    <submittedName>
        <fullName evidence="3">Enoyl-CoA hydratase</fullName>
        <ecNumber evidence="3">4.2.1.17</ecNumber>
    </submittedName>
</protein>
<dbReference type="AlphaFoldDB" id="A0AAJ1WFK7"/>
<sequence>MAAVGVDVAESIATISFGSGERLNALGQRDWEDLRCAVHGLASGPTLRAVVVRGRGGVFCAGSDISEWDGTSGADVGRTFDVLEAALQALEDLPVPTLAVVEGVAAGGGCQLALACDLQLLTPTARMGMPVARLGLLVPATFAARLALRVGPSRAKDLLYTGRMLTAREAWDMGLVTTLAPDDDADAALAAVLDPWKGVSSASLKASKAAVDEGLRLLTEAGRRAPKGPAVDPVEFRDRVTGFLHRRTGAGPPAPPP</sequence>
<evidence type="ECO:0000313" key="3">
    <source>
        <dbReference type="EMBL" id="MDQ0144553.1"/>
    </source>
</evidence>
<dbReference type="EMBL" id="JAUSTB010000001">
    <property type="protein sequence ID" value="MDQ0144553.1"/>
    <property type="molecule type" value="Genomic_DNA"/>
</dbReference>
<proteinExistence type="inferred from homology"/>
<keyword evidence="4" id="KW-1185">Reference proteome</keyword>
<dbReference type="Gene3D" id="3.90.226.10">
    <property type="entry name" value="2-enoyl-CoA Hydratase, Chain A, domain 1"/>
    <property type="match status" value="1"/>
</dbReference>
<dbReference type="PANTHER" id="PTHR11941:SF54">
    <property type="entry name" value="ENOYL-COA HYDRATASE, MITOCHONDRIAL"/>
    <property type="match status" value="1"/>
</dbReference>
<dbReference type="CDD" id="cd06558">
    <property type="entry name" value="crotonase-like"/>
    <property type="match status" value="1"/>
</dbReference>
<dbReference type="InterPro" id="IPR001753">
    <property type="entry name" value="Enoyl-CoA_hydra/iso"/>
</dbReference>
<dbReference type="Pfam" id="PF00378">
    <property type="entry name" value="ECH_1"/>
    <property type="match status" value="1"/>
</dbReference>
<evidence type="ECO:0000313" key="4">
    <source>
        <dbReference type="Proteomes" id="UP001239267"/>
    </source>
</evidence>